<evidence type="ECO:0000256" key="5">
    <source>
        <dbReference type="ARBA" id="ARBA00022691"/>
    </source>
</evidence>
<evidence type="ECO:0000256" key="3">
    <source>
        <dbReference type="ARBA" id="ARBA00017228"/>
    </source>
</evidence>
<organism evidence="12 13">
    <name type="scientific">Palleronia aestuarii</name>
    <dbReference type="NCBI Taxonomy" id="568105"/>
    <lineage>
        <taxon>Bacteria</taxon>
        <taxon>Pseudomonadati</taxon>
        <taxon>Pseudomonadota</taxon>
        <taxon>Alphaproteobacteria</taxon>
        <taxon>Rhodobacterales</taxon>
        <taxon>Roseobacteraceae</taxon>
        <taxon>Palleronia</taxon>
    </lineage>
</organism>
<dbReference type="GO" id="GO:0046872">
    <property type="term" value="F:metal ion binding"/>
    <property type="evidence" value="ECO:0007669"/>
    <property type="project" value="UniProtKB-UniRule"/>
</dbReference>
<dbReference type="SFLD" id="SFLDS00029">
    <property type="entry name" value="Radical_SAM"/>
    <property type="match status" value="1"/>
</dbReference>
<protein>
    <recommendedName>
        <fullName evidence="3 10">Heme chaperone HemW</fullName>
    </recommendedName>
</protein>
<dbReference type="AlphaFoldDB" id="A0A2W7P0H9"/>
<proteinExistence type="inferred from homology"/>
<dbReference type="SFLD" id="SFLDF00288">
    <property type="entry name" value="HemN-like__clustered_with_nucl"/>
    <property type="match status" value="1"/>
</dbReference>
<dbReference type="NCBIfam" id="TIGR00539">
    <property type="entry name" value="hemN_rel"/>
    <property type="match status" value="1"/>
</dbReference>
<dbReference type="SFLD" id="SFLDF00562">
    <property type="entry name" value="HemN-like__clustered_with_heat"/>
    <property type="match status" value="1"/>
</dbReference>
<dbReference type="GO" id="GO:0005737">
    <property type="term" value="C:cytoplasm"/>
    <property type="evidence" value="ECO:0007669"/>
    <property type="project" value="UniProtKB-SubCell"/>
</dbReference>
<keyword evidence="13" id="KW-1185">Reference proteome</keyword>
<evidence type="ECO:0000313" key="13">
    <source>
        <dbReference type="Proteomes" id="UP000248916"/>
    </source>
</evidence>
<keyword evidence="4 10" id="KW-0349">Heme</keyword>
<comment type="caution">
    <text evidence="12">The sequence shown here is derived from an EMBL/GenBank/DDBJ whole genome shotgun (WGS) entry which is preliminary data.</text>
</comment>
<keyword evidence="8 10" id="KW-0411">Iron-sulfur</keyword>
<dbReference type="Proteomes" id="UP000248916">
    <property type="component" value="Unassembled WGS sequence"/>
</dbReference>
<accession>A0A2W7P0H9</accession>
<feature type="domain" description="Radical SAM core" evidence="11">
    <location>
        <begin position="14"/>
        <end position="250"/>
    </location>
</feature>
<dbReference type="InterPro" id="IPR010723">
    <property type="entry name" value="HemN_C"/>
</dbReference>
<dbReference type="SFLD" id="SFLDG01065">
    <property type="entry name" value="anaerobic_coproporphyrinogen-I"/>
    <property type="match status" value="1"/>
</dbReference>
<dbReference type="InterPro" id="IPR004559">
    <property type="entry name" value="HemW-like"/>
</dbReference>
<dbReference type="GO" id="GO:0006779">
    <property type="term" value="P:porphyrin-containing compound biosynthetic process"/>
    <property type="evidence" value="ECO:0007669"/>
    <property type="project" value="InterPro"/>
</dbReference>
<keyword evidence="10" id="KW-0963">Cytoplasm</keyword>
<dbReference type="PANTHER" id="PTHR13932">
    <property type="entry name" value="COPROPORPHYRINIGEN III OXIDASE"/>
    <property type="match status" value="1"/>
</dbReference>
<comment type="function">
    <text evidence="10">Probably acts as a heme chaperone, transferring heme to an unknown acceptor. Binds one molecule of heme per monomer, possibly covalently. Binds 1 [4Fe-4S] cluster. The cluster is coordinated with 3 cysteines and an exchangeable S-adenosyl-L-methionine.</text>
</comment>
<evidence type="ECO:0000259" key="11">
    <source>
        <dbReference type="PROSITE" id="PS51918"/>
    </source>
</evidence>
<keyword evidence="5 10" id="KW-0949">S-adenosyl-L-methionine</keyword>
<name>A0A2W7P0H9_9RHOB</name>
<dbReference type="GO" id="GO:0051539">
    <property type="term" value="F:4 iron, 4 sulfur cluster binding"/>
    <property type="evidence" value="ECO:0007669"/>
    <property type="project" value="UniProtKB-UniRule"/>
</dbReference>
<evidence type="ECO:0000313" key="12">
    <source>
        <dbReference type="EMBL" id="PZX18966.1"/>
    </source>
</evidence>
<dbReference type="InterPro" id="IPR013785">
    <property type="entry name" value="Aldolase_TIM"/>
</dbReference>
<comment type="subcellular location">
    <subcellularLocation>
        <location evidence="10">Cytoplasm</location>
    </subcellularLocation>
</comment>
<sequence>MRMPSENSLQAVSPDPFVPFGIYVHWPFCQAKCPYCDFNSHVAASVDHSAWRTAFLGEVARAAEEIPDRIVGSVYFGGGTPSLMDPRTVGAVIDAIRRHWRTVNDVEITLEANPTSVEANRLRAYKDAGVNRISMGIQALNDTDLKRLGRLHSATEARTAFGIARQTFDRVSFDLIYARQDQSFEDWKTELDQALDMAADHLSLYQLTIEDETAFGERFRRGGLHGLPNEDLSADLFELTQEMTEAAGIPAYEISNHSVPGAQSRHNMVYWTGGDCLGIGPGAHGRLTLNGRRHATEEISSPTAWLAAAREGQTSARTVLSQKDAQEELLLMGLRIREGVALTALDQIEGLQQKVANLRDIDLVDVTDGRLSTTKRGRPLLNGILREILA</sequence>
<dbReference type="InterPro" id="IPR007197">
    <property type="entry name" value="rSAM"/>
</dbReference>
<dbReference type="Pfam" id="PF04055">
    <property type="entry name" value="Radical_SAM"/>
    <property type="match status" value="1"/>
</dbReference>
<dbReference type="EMBL" id="QKZL01000002">
    <property type="protein sequence ID" value="PZX18966.1"/>
    <property type="molecule type" value="Genomic_DNA"/>
</dbReference>
<dbReference type="SUPFAM" id="SSF102114">
    <property type="entry name" value="Radical SAM enzymes"/>
    <property type="match status" value="1"/>
</dbReference>
<dbReference type="InterPro" id="IPR006638">
    <property type="entry name" value="Elp3/MiaA/NifB-like_rSAM"/>
</dbReference>
<evidence type="ECO:0000256" key="6">
    <source>
        <dbReference type="ARBA" id="ARBA00022723"/>
    </source>
</evidence>
<gene>
    <name evidence="12" type="ORF">LX81_00660</name>
</gene>
<dbReference type="PANTHER" id="PTHR13932:SF5">
    <property type="entry name" value="RADICAL S-ADENOSYL METHIONINE DOMAIN-CONTAINING PROTEIN 1, MITOCHONDRIAL"/>
    <property type="match status" value="1"/>
</dbReference>
<dbReference type="Gene3D" id="3.20.20.70">
    <property type="entry name" value="Aldolase class I"/>
    <property type="match status" value="1"/>
</dbReference>
<keyword evidence="7 10" id="KW-0408">Iron</keyword>
<keyword evidence="10" id="KW-0004">4Fe-4S</keyword>
<evidence type="ECO:0000256" key="10">
    <source>
        <dbReference type="RuleBase" id="RU364116"/>
    </source>
</evidence>
<dbReference type="SMART" id="SM00729">
    <property type="entry name" value="Elp3"/>
    <property type="match status" value="1"/>
</dbReference>
<keyword evidence="9 10" id="KW-0143">Chaperone</keyword>
<evidence type="ECO:0000256" key="8">
    <source>
        <dbReference type="ARBA" id="ARBA00023014"/>
    </source>
</evidence>
<evidence type="ECO:0000256" key="2">
    <source>
        <dbReference type="ARBA" id="ARBA00006100"/>
    </source>
</evidence>
<dbReference type="PROSITE" id="PS51918">
    <property type="entry name" value="RADICAL_SAM"/>
    <property type="match status" value="1"/>
</dbReference>
<keyword evidence="6 10" id="KW-0479">Metal-binding</keyword>
<evidence type="ECO:0000256" key="4">
    <source>
        <dbReference type="ARBA" id="ARBA00022617"/>
    </source>
</evidence>
<evidence type="ECO:0000256" key="1">
    <source>
        <dbReference type="ARBA" id="ARBA00001966"/>
    </source>
</evidence>
<dbReference type="GO" id="GO:0004109">
    <property type="term" value="F:coproporphyrinogen oxidase activity"/>
    <property type="evidence" value="ECO:0007669"/>
    <property type="project" value="InterPro"/>
</dbReference>
<reference evidence="12 13" key="1">
    <citation type="submission" date="2018-06" db="EMBL/GenBank/DDBJ databases">
        <title>Genomic Encyclopedia of Archaeal and Bacterial Type Strains, Phase II (KMG-II): from individual species to whole genera.</title>
        <authorList>
            <person name="Goeker M."/>
        </authorList>
    </citation>
    <scope>NUCLEOTIDE SEQUENCE [LARGE SCALE GENOMIC DNA]</scope>
    <source>
        <strain evidence="12 13">DSM 22009</strain>
    </source>
</reference>
<dbReference type="CDD" id="cd01335">
    <property type="entry name" value="Radical_SAM"/>
    <property type="match status" value="1"/>
</dbReference>
<evidence type="ECO:0000256" key="7">
    <source>
        <dbReference type="ARBA" id="ARBA00023004"/>
    </source>
</evidence>
<evidence type="ECO:0000256" key="9">
    <source>
        <dbReference type="ARBA" id="ARBA00023186"/>
    </source>
</evidence>
<dbReference type="Pfam" id="PF06969">
    <property type="entry name" value="HemN_C"/>
    <property type="match status" value="1"/>
</dbReference>
<comment type="similarity">
    <text evidence="2">Belongs to the anaerobic coproporphyrinogen-III oxidase family. HemW subfamily.</text>
</comment>
<dbReference type="InterPro" id="IPR058240">
    <property type="entry name" value="rSAM_sf"/>
</dbReference>
<dbReference type="InterPro" id="IPR034505">
    <property type="entry name" value="Coproporphyrinogen-III_oxidase"/>
</dbReference>
<comment type="cofactor">
    <cofactor evidence="1">
        <name>[4Fe-4S] cluster</name>
        <dbReference type="ChEBI" id="CHEBI:49883"/>
    </cofactor>
</comment>